<proteinExistence type="predicted"/>
<keyword evidence="12" id="KW-1185">Reference proteome</keyword>
<accession>A0A4Q0I2N8</accession>
<dbReference type="Pfam" id="PF00150">
    <property type="entry name" value="Cellulase"/>
    <property type="match status" value="1"/>
</dbReference>
<dbReference type="InterPro" id="IPR008979">
    <property type="entry name" value="Galactose-bd-like_sf"/>
</dbReference>
<gene>
    <name evidence="11" type="ORF">EFD62_14955</name>
</gene>
<dbReference type="PANTHER" id="PTHR34142:SF1">
    <property type="entry name" value="GLYCOSIDE HYDROLASE FAMILY 5 DOMAIN-CONTAINING PROTEIN"/>
    <property type="match status" value="1"/>
</dbReference>
<keyword evidence="5" id="KW-0136">Cellulose degradation</keyword>
<dbReference type="PROSITE" id="PS51272">
    <property type="entry name" value="SLH"/>
    <property type="match status" value="3"/>
</dbReference>
<dbReference type="GO" id="GO:0030245">
    <property type="term" value="P:cellulose catabolic process"/>
    <property type="evidence" value="ECO:0007669"/>
    <property type="project" value="UniProtKB-KW"/>
</dbReference>
<name>A0A4Q0I2N8_9FIRM</name>
<dbReference type="EMBL" id="RLII01000029">
    <property type="protein sequence ID" value="RXE57925.1"/>
    <property type="molecule type" value="Genomic_DNA"/>
</dbReference>
<dbReference type="InterPro" id="IPR044060">
    <property type="entry name" value="Bacterial_rp_domain"/>
</dbReference>
<reference evidence="12" key="1">
    <citation type="submission" date="2018-11" db="EMBL/GenBank/DDBJ databases">
        <title>Genome sequencing of a novel mesophilic and cellulolytic organism within the genus Hungateiclostridium.</title>
        <authorList>
            <person name="Rettenmaier R."/>
            <person name="Liebl W."/>
            <person name="Zverlov V."/>
        </authorList>
    </citation>
    <scope>NUCLEOTIDE SEQUENCE [LARGE SCALE GENOMIC DNA]</scope>
    <source>
        <strain evidence="12">N2K1</strain>
    </source>
</reference>
<dbReference type="OrthoDB" id="154460at2"/>
<dbReference type="InterPro" id="IPR018087">
    <property type="entry name" value="Glyco_hydro_5_CS"/>
</dbReference>
<dbReference type="Proteomes" id="UP000289166">
    <property type="component" value="Unassembled WGS sequence"/>
</dbReference>
<keyword evidence="3" id="KW-0677">Repeat</keyword>
<evidence type="ECO:0000259" key="10">
    <source>
        <dbReference type="PROSITE" id="PS51272"/>
    </source>
</evidence>
<evidence type="ECO:0000313" key="12">
    <source>
        <dbReference type="Proteomes" id="UP000289166"/>
    </source>
</evidence>
<evidence type="ECO:0000313" key="11">
    <source>
        <dbReference type="EMBL" id="RXE57925.1"/>
    </source>
</evidence>
<evidence type="ECO:0000256" key="2">
    <source>
        <dbReference type="ARBA" id="ARBA00012601"/>
    </source>
</evidence>
<keyword evidence="6" id="KW-0119">Carbohydrate metabolism</keyword>
<comment type="caution">
    <text evidence="11">The sequence shown here is derived from an EMBL/GenBank/DDBJ whole genome shotgun (WGS) entry which is preliminary data.</text>
</comment>
<evidence type="ECO:0000256" key="9">
    <source>
        <dbReference type="SAM" id="MobiDB-lite"/>
    </source>
</evidence>
<evidence type="ECO:0000256" key="3">
    <source>
        <dbReference type="ARBA" id="ARBA00022737"/>
    </source>
</evidence>
<feature type="region of interest" description="Disordered" evidence="9">
    <location>
        <begin position="865"/>
        <end position="905"/>
    </location>
</feature>
<dbReference type="EC" id="3.2.1.4" evidence="2"/>
<comment type="catalytic activity">
    <reaction evidence="1">
        <text>Endohydrolysis of (1-&gt;4)-beta-D-glucosidic linkages in cellulose, lichenin and cereal beta-D-glucans.</text>
        <dbReference type="EC" id="3.2.1.4"/>
    </reaction>
</comment>
<keyword evidence="4" id="KW-0378">Hydrolase</keyword>
<dbReference type="SUPFAM" id="SSF49785">
    <property type="entry name" value="Galactose-binding domain-like"/>
    <property type="match status" value="2"/>
</dbReference>
<keyword evidence="7" id="KW-0326">Glycosidase</keyword>
<dbReference type="RefSeq" id="WP_128706394.1">
    <property type="nucleotide sequence ID" value="NZ_RLII01000029.1"/>
</dbReference>
<evidence type="ECO:0000256" key="4">
    <source>
        <dbReference type="ARBA" id="ARBA00022801"/>
    </source>
</evidence>
<evidence type="ECO:0000256" key="7">
    <source>
        <dbReference type="ARBA" id="ARBA00023295"/>
    </source>
</evidence>
<evidence type="ECO:0000256" key="5">
    <source>
        <dbReference type="ARBA" id="ARBA00023001"/>
    </source>
</evidence>
<dbReference type="Pfam" id="PF03424">
    <property type="entry name" value="CBM_17_28"/>
    <property type="match status" value="2"/>
</dbReference>
<sequence>MKKMTRQALALIMVLALIVSFLPTMVGATEPVDLPQAKDSLKLASESESVYSPSVSESVYSNLIVPTAIKPSIGGALQVIEVDGKKTLCSEDGNPIQLRGMSTHGLQWFPEIINNNAFAALSNDWDSNVIRLAMYVAENGYAKDPEVIKQRVIDGIDLAIANDMYVIVDWHVLTPGDPNAEIYSGAMDFFDEISSLYPNNKHIIYELANEPNNTEPGVPNDASGWEAVKSYAEPIIKMLRDKGNENIIIVGSPNWSQRPDLAADNPIDDENTVYSIHFYTGTHMPATDSTQRYNVMSNAIYAIEKGLAIFASEWGTSEATGNNGPYLAEADIWLDFLNKNNISWCNWSLTNKNETSGAFTPFELNKTEATDMNPGEDQVWDLKELSVSGEYARARIKGIAYRPIDRTIKEEFTTVIWDFDDGTVQGFGINGDSPVKEGITVTSSVYGLQIAGLNASNDISEGNYWANLRISADGTSARPDIFGAEKLTMDVIVEKPTTVSIAAIPQSSTHGWANPLRAVKVTASDFVEQENGTYKAVLTITTEDSPNFEAIAQDSSDSIMTNIILFVGTKDADVIYLDNIAVSGNRAVVEQPIVHDPLGTPTLPSDFEDSTRQGWIWDGSSGVKSELTIREANGSKAISWEVAYPEVKPIDGWASAPRIMLSNINTTRQDNKYLTFDFYLEPIRANDGTLSIHLAFAPPSLGYWAQASKTFDIPLDSLSDMEKTEDGLYHFKVSFDLDDLMDDKVFNPDTLLRDITIVVADVYSDYAGRMYMDNIKFEPEKSEPEPKLYRVSVDELSHGSIVASSVYAEAGTTIELTITPDLGYILKDDTLAYTDGVSKTKISGTSFIMPEADITITAEFVKKSSGGSSSGGSGSSSSKTTPVEPSPEPTPTTMPTSTPIPGLPGEAKRDSVVAVVYAAVYNDSNSKVIASIDFEQLTDAINKAFEEAASQDKGISLTVEINVETSKDVKSVELTIPKEGIDYAVEKELEGLVISTLLATIKLDQNAISNLSSNSEQDIKVEISAVDASTLSDEAKNAIGDRPVLSVSVTSGDKTISEFEGDLTIVVPYTPNEDEDSNAIVIYIINAEGNLEIVKECVYNEETKRITFKTSYISDFAIGYNKIDFSDISGWYNGPITFLAARGIISGKGNGIFDPNANITRAEFVQILANLAGADLSKYTTSAFDDVKTDDWFFGAVQWAHESGIAYGFNGSFNPNANITRQDMAVMLDQYIKKVAGYTLESIYESVQFADDSEIADYAKEAVSNMQKAGIISGKGNNIFDPKANATRAEASAMIASLMQKILK</sequence>
<protein>
    <recommendedName>
        <fullName evidence="2">cellulase</fullName>
        <ecNumber evidence="2">3.2.1.4</ecNumber>
    </recommendedName>
</protein>
<evidence type="ECO:0000256" key="1">
    <source>
        <dbReference type="ARBA" id="ARBA00000966"/>
    </source>
</evidence>
<dbReference type="InterPro" id="IPR001119">
    <property type="entry name" value="SLH_dom"/>
</dbReference>
<evidence type="ECO:0000256" key="8">
    <source>
        <dbReference type="ARBA" id="ARBA00023326"/>
    </source>
</evidence>
<feature type="domain" description="SLH" evidence="10">
    <location>
        <begin position="1119"/>
        <end position="1182"/>
    </location>
</feature>
<dbReference type="Gene3D" id="2.60.120.260">
    <property type="entry name" value="Galactose-binding domain-like"/>
    <property type="match status" value="2"/>
</dbReference>
<dbReference type="InterPro" id="IPR005086">
    <property type="entry name" value="CBM17/28"/>
</dbReference>
<dbReference type="InterPro" id="IPR017853">
    <property type="entry name" value="GH"/>
</dbReference>
<dbReference type="InterPro" id="IPR001547">
    <property type="entry name" value="Glyco_hydro_5"/>
</dbReference>
<dbReference type="PROSITE" id="PS00659">
    <property type="entry name" value="GLYCOSYL_HYDROL_F5"/>
    <property type="match status" value="1"/>
</dbReference>
<dbReference type="Gene3D" id="3.20.20.80">
    <property type="entry name" value="Glycosidases"/>
    <property type="match status" value="1"/>
</dbReference>
<dbReference type="Pfam" id="PF00395">
    <property type="entry name" value="SLH"/>
    <property type="match status" value="3"/>
</dbReference>
<feature type="domain" description="SLH" evidence="10">
    <location>
        <begin position="1246"/>
        <end position="1304"/>
    </location>
</feature>
<dbReference type="PANTHER" id="PTHR34142">
    <property type="entry name" value="ENDO-BETA-1,4-GLUCANASE A"/>
    <property type="match status" value="1"/>
</dbReference>
<organism evidence="11 12">
    <name type="scientific">Acetivibrio mesophilus</name>
    <dbReference type="NCBI Taxonomy" id="2487273"/>
    <lineage>
        <taxon>Bacteria</taxon>
        <taxon>Bacillati</taxon>
        <taxon>Bacillota</taxon>
        <taxon>Clostridia</taxon>
        <taxon>Eubacteriales</taxon>
        <taxon>Oscillospiraceae</taxon>
        <taxon>Acetivibrio</taxon>
    </lineage>
</organism>
<dbReference type="SUPFAM" id="SSF51445">
    <property type="entry name" value="(Trans)glycosidases"/>
    <property type="match status" value="1"/>
</dbReference>
<evidence type="ECO:0000256" key="6">
    <source>
        <dbReference type="ARBA" id="ARBA00023277"/>
    </source>
</evidence>
<dbReference type="Pfam" id="PF18998">
    <property type="entry name" value="Flg_new_2"/>
    <property type="match status" value="1"/>
</dbReference>
<keyword evidence="8" id="KW-0624">Polysaccharide degradation</keyword>
<feature type="domain" description="SLH" evidence="10">
    <location>
        <begin position="1184"/>
        <end position="1242"/>
    </location>
</feature>
<dbReference type="GO" id="GO:0008810">
    <property type="term" value="F:cellulase activity"/>
    <property type="evidence" value="ECO:0007669"/>
    <property type="project" value="UniProtKB-EC"/>
</dbReference>